<gene>
    <name evidence="8" type="ORF">M622_17485</name>
</gene>
<proteinExistence type="predicted"/>
<dbReference type="PATRIC" id="fig|1348657.5.peg.2581"/>
<evidence type="ECO:0000313" key="9">
    <source>
        <dbReference type="Proteomes" id="UP000015455"/>
    </source>
</evidence>
<reference evidence="8 9" key="1">
    <citation type="submission" date="2013-06" db="EMBL/GenBank/DDBJ databases">
        <title>Draft genome sequence of Thauera terpenica.</title>
        <authorList>
            <person name="Liu B."/>
            <person name="Frostegard A.H."/>
            <person name="Shapleigh J.P."/>
        </authorList>
    </citation>
    <scope>NUCLEOTIDE SEQUENCE [LARGE SCALE GENOMIC DNA]</scope>
    <source>
        <strain evidence="8 9">58Eu</strain>
    </source>
</reference>
<dbReference type="eggNOG" id="COG4564">
    <property type="taxonomic scope" value="Bacteria"/>
</dbReference>
<evidence type="ECO:0000256" key="2">
    <source>
        <dbReference type="ARBA" id="ARBA00022475"/>
    </source>
</evidence>
<accession>S9ZJX7</accession>
<evidence type="ECO:0000256" key="3">
    <source>
        <dbReference type="ARBA" id="ARBA00022692"/>
    </source>
</evidence>
<keyword evidence="2" id="KW-1003">Cell membrane</keyword>
<evidence type="ECO:0000256" key="4">
    <source>
        <dbReference type="ARBA" id="ARBA00022989"/>
    </source>
</evidence>
<keyword evidence="5" id="KW-0472">Membrane</keyword>
<dbReference type="OrthoDB" id="9178561at2"/>
<dbReference type="STRING" id="1348657.M622_17485"/>
<feature type="chain" id="PRO_5004561741" description="Single Cache domain-containing protein" evidence="6">
    <location>
        <begin position="25"/>
        <end position="295"/>
    </location>
</feature>
<name>S9ZJX7_9RHOO</name>
<comment type="subcellular location">
    <subcellularLocation>
        <location evidence="1">Cell membrane</location>
        <topology evidence="1">Multi-pass membrane protein</topology>
    </subcellularLocation>
</comment>
<evidence type="ECO:0000256" key="5">
    <source>
        <dbReference type="ARBA" id="ARBA00023136"/>
    </source>
</evidence>
<dbReference type="SMART" id="SM01049">
    <property type="entry name" value="Cache_2"/>
    <property type="match status" value="2"/>
</dbReference>
<dbReference type="GO" id="GO:0005886">
    <property type="term" value="C:plasma membrane"/>
    <property type="evidence" value="ECO:0007669"/>
    <property type="project" value="UniProtKB-SubCell"/>
</dbReference>
<dbReference type="Gene3D" id="3.30.450.20">
    <property type="entry name" value="PAS domain"/>
    <property type="match status" value="2"/>
</dbReference>
<dbReference type="InterPro" id="IPR033480">
    <property type="entry name" value="sCache_2"/>
</dbReference>
<evidence type="ECO:0000256" key="1">
    <source>
        <dbReference type="ARBA" id="ARBA00004651"/>
    </source>
</evidence>
<feature type="domain" description="Single Cache" evidence="7">
    <location>
        <begin position="32"/>
        <end position="115"/>
    </location>
</feature>
<keyword evidence="4" id="KW-1133">Transmembrane helix</keyword>
<dbReference type="AlphaFoldDB" id="S9ZJX7"/>
<evidence type="ECO:0000313" key="8">
    <source>
        <dbReference type="EMBL" id="EPZ14931.1"/>
    </source>
</evidence>
<dbReference type="Proteomes" id="UP000015455">
    <property type="component" value="Unassembled WGS sequence"/>
</dbReference>
<evidence type="ECO:0000259" key="7">
    <source>
        <dbReference type="SMART" id="SM01049"/>
    </source>
</evidence>
<feature type="signal peptide" evidence="6">
    <location>
        <begin position="1"/>
        <end position="24"/>
    </location>
</feature>
<feature type="domain" description="Single Cache" evidence="7">
    <location>
        <begin position="164"/>
        <end position="243"/>
    </location>
</feature>
<keyword evidence="9" id="KW-1185">Reference proteome</keyword>
<sequence length="295" mass="32293">MTPFKPLVVAVLMSVSTLSTPLHAADTSTATATASASSEAARTQALLDRAEAHLREQGDPALASLSRAGEFQDGELYVYVIDTAGNFLASAGTSSSLIGRNVRELTDSDGRHFIRDILEGANTKSSGRVDYRWFNPMRGKSEPKIASYRRVGDRILVVGYYTPEASFELAKSMLWRAVHELKTHGEDAFERFNNLDGGFIQDDLYVFVVGLDDETVYAHGGSQRLVGRKAGDFVDASGKPFIRDMIALAKNKGEGDIFYSWRNPISLKVENKHAYVVRVGKYLIGAGAYTGQQAR</sequence>
<dbReference type="Pfam" id="PF17200">
    <property type="entry name" value="sCache_2"/>
    <property type="match status" value="2"/>
</dbReference>
<dbReference type="RefSeq" id="WP_021249978.1">
    <property type="nucleotide sequence ID" value="NZ_ATJV01000067.1"/>
</dbReference>
<comment type="caution">
    <text evidence="8">The sequence shown here is derived from an EMBL/GenBank/DDBJ whole genome shotgun (WGS) entry which is preliminary data.</text>
</comment>
<keyword evidence="3" id="KW-0812">Transmembrane</keyword>
<dbReference type="EMBL" id="ATJV01000067">
    <property type="protein sequence ID" value="EPZ14931.1"/>
    <property type="molecule type" value="Genomic_DNA"/>
</dbReference>
<protein>
    <recommendedName>
        <fullName evidence="7">Single Cache domain-containing protein</fullName>
    </recommendedName>
</protein>
<organism evidence="8 9">
    <name type="scientific">Thauera terpenica 58Eu</name>
    <dbReference type="NCBI Taxonomy" id="1348657"/>
    <lineage>
        <taxon>Bacteria</taxon>
        <taxon>Pseudomonadati</taxon>
        <taxon>Pseudomonadota</taxon>
        <taxon>Betaproteobacteria</taxon>
        <taxon>Rhodocyclales</taxon>
        <taxon>Zoogloeaceae</taxon>
        <taxon>Thauera</taxon>
    </lineage>
</organism>
<evidence type="ECO:0000256" key="6">
    <source>
        <dbReference type="SAM" id="SignalP"/>
    </source>
</evidence>
<keyword evidence="6" id="KW-0732">Signal</keyword>